<gene>
    <name evidence="1" type="ORF">NGM29_20745</name>
</gene>
<keyword evidence="2" id="KW-1185">Reference proteome</keyword>
<dbReference type="GeneID" id="73292529"/>
<sequence>MRRYNPTEGDLLIETVYGRKRTHVITDVDAGSVTYERPDGVQVTALATALRRDLTRGRFAVSRPEPEEAR</sequence>
<dbReference type="KEGG" id="sawl:NGM29_20745"/>
<organism evidence="1 2">
    <name type="scientific">Natronosalvus rutilus</name>
    <dbReference type="NCBI Taxonomy" id="2953753"/>
    <lineage>
        <taxon>Archaea</taxon>
        <taxon>Methanobacteriati</taxon>
        <taxon>Methanobacteriota</taxon>
        <taxon>Stenosarchaea group</taxon>
        <taxon>Halobacteria</taxon>
        <taxon>Halobacteriales</taxon>
        <taxon>Natrialbaceae</taxon>
        <taxon>Natronosalvus</taxon>
    </lineage>
</organism>
<keyword evidence="1" id="KW-0614">Plasmid</keyword>
<dbReference type="RefSeq" id="WP_254161617.1">
    <property type="nucleotide sequence ID" value="NZ_CP100358.1"/>
</dbReference>
<geneLocation type="plasmid" evidence="1 2">
    <name>unnamed3</name>
</geneLocation>
<dbReference type="Proteomes" id="UP001056855">
    <property type="component" value="Plasmid unnamed3"/>
</dbReference>
<dbReference type="EMBL" id="CP100358">
    <property type="protein sequence ID" value="UTF56018.1"/>
    <property type="molecule type" value="Genomic_DNA"/>
</dbReference>
<protein>
    <submittedName>
        <fullName evidence="1">Uncharacterized protein</fullName>
    </submittedName>
</protein>
<proteinExistence type="predicted"/>
<accession>A0A9E7NFE4</accession>
<evidence type="ECO:0000313" key="2">
    <source>
        <dbReference type="Proteomes" id="UP001056855"/>
    </source>
</evidence>
<evidence type="ECO:0000313" key="1">
    <source>
        <dbReference type="EMBL" id="UTF56018.1"/>
    </source>
</evidence>
<reference evidence="1" key="1">
    <citation type="submission" date="2022-06" db="EMBL/GenBank/DDBJ databases">
        <title>Diverse halophilic archaea isolated from saline environments.</title>
        <authorList>
            <person name="Cui H.-L."/>
        </authorList>
    </citation>
    <scope>NUCLEOTIDE SEQUENCE</scope>
    <source>
        <strain evidence="1">WLHS1</strain>
        <plasmid evidence="1">unnamed3</plasmid>
    </source>
</reference>
<dbReference type="AlphaFoldDB" id="A0A9E7NFE4"/>
<name>A0A9E7NFE4_9EURY</name>